<evidence type="ECO:0000313" key="3">
    <source>
        <dbReference type="Proteomes" id="UP000543556"/>
    </source>
</evidence>
<feature type="compositionally biased region" description="Low complexity" evidence="1">
    <location>
        <begin position="160"/>
        <end position="188"/>
    </location>
</feature>
<organism evidence="2 3">
    <name type="scientific">Arthrobacter wenxiniae</name>
    <dbReference type="NCBI Taxonomy" id="2713570"/>
    <lineage>
        <taxon>Bacteria</taxon>
        <taxon>Bacillati</taxon>
        <taxon>Actinomycetota</taxon>
        <taxon>Actinomycetes</taxon>
        <taxon>Micrococcales</taxon>
        <taxon>Micrococcaceae</taxon>
        <taxon>Arthrobacter</taxon>
    </lineage>
</organism>
<evidence type="ECO:0000256" key="1">
    <source>
        <dbReference type="SAM" id="MobiDB-lite"/>
    </source>
</evidence>
<name>A0A7Y7LZA1_9MICC</name>
<evidence type="ECO:0000313" key="2">
    <source>
        <dbReference type="EMBL" id="NVM94436.1"/>
    </source>
</evidence>
<gene>
    <name evidence="2" type="ORF">G6034_05840</name>
</gene>
<proteinExistence type="predicted"/>
<dbReference type="AlphaFoldDB" id="A0A7Y7LZA1"/>
<keyword evidence="3" id="KW-1185">Reference proteome</keyword>
<dbReference type="RefSeq" id="WP_176634158.1">
    <property type="nucleotide sequence ID" value="NZ_JAAMFM010000005.1"/>
</dbReference>
<feature type="compositionally biased region" description="Basic residues" evidence="1">
    <location>
        <begin position="117"/>
        <end position="133"/>
    </location>
</feature>
<feature type="region of interest" description="Disordered" evidence="1">
    <location>
        <begin position="92"/>
        <end position="188"/>
    </location>
</feature>
<evidence type="ECO:0008006" key="4">
    <source>
        <dbReference type="Google" id="ProtNLM"/>
    </source>
</evidence>
<reference evidence="2 3" key="1">
    <citation type="submission" date="2020-02" db="EMBL/GenBank/DDBJ databases">
        <title>Genome sequence of strain AETb3-4.</title>
        <authorList>
            <person name="Gao J."/>
            <person name="Zhang X."/>
        </authorList>
    </citation>
    <scope>NUCLEOTIDE SEQUENCE [LARGE SCALE GENOMIC DNA]</scope>
    <source>
        <strain evidence="2 3">AETb3-4</strain>
    </source>
</reference>
<dbReference type="Proteomes" id="UP000543556">
    <property type="component" value="Unassembled WGS sequence"/>
</dbReference>
<protein>
    <recommendedName>
        <fullName evidence="4">Transposase DDE domain-containing protein</fullName>
    </recommendedName>
</protein>
<accession>A0A7Y7LZA1</accession>
<comment type="caution">
    <text evidence="2">The sequence shown here is derived from an EMBL/GenBank/DDBJ whole genome shotgun (WGS) entry which is preliminary data.</text>
</comment>
<sequence>MKTADGSNHHACTGQGVVDADHQVINATELNNVAIDIQQLEPIIKRAMDTVGGTPKTWSADAGFCPAANLEHVKDVEAEHATEFFISARRMKHTAPIPDSPRGRIPANATPGERMARKLRTKKGKKIYVRRKASNSTPTAPTRPPERERNQKKQPPQPLQRPSGAAGRGQGTTTTSTDPQTGAGPARN</sequence>
<dbReference type="EMBL" id="JAAMFM010000005">
    <property type="protein sequence ID" value="NVM94436.1"/>
    <property type="molecule type" value="Genomic_DNA"/>
</dbReference>